<dbReference type="InterPro" id="IPR032397">
    <property type="entry name" value="RHD_dimer"/>
</dbReference>
<dbReference type="InterPro" id="IPR008967">
    <property type="entry name" value="p53-like_TF_DNA-bd_sf"/>
</dbReference>
<dbReference type="GO" id="GO:0048511">
    <property type="term" value="P:rhythmic process"/>
    <property type="evidence" value="ECO:0007669"/>
    <property type="project" value="UniProtKB-KW"/>
</dbReference>
<dbReference type="InterPro" id="IPR000451">
    <property type="entry name" value="NFkB/Dor"/>
</dbReference>
<keyword evidence="3" id="KW-0090">Biological rhythms</keyword>
<dbReference type="GO" id="GO:0030098">
    <property type="term" value="P:lymphocyte differentiation"/>
    <property type="evidence" value="ECO:0007669"/>
    <property type="project" value="UniProtKB-ARBA"/>
</dbReference>
<dbReference type="GO" id="GO:0038061">
    <property type="term" value="P:non-canonical NF-kappaB signal transduction"/>
    <property type="evidence" value="ECO:0007669"/>
    <property type="project" value="TreeGrafter"/>
</dbReference>
<keyword evidence="9" id="KW-1185">Reference proteome</keyword>
<comment type="subcellular location">
    <subcellularLocation>
        <location evidence="1">Nucleus</location>
    </subcellularLocation>
</comment>
<keyword evidence="4" id="KW-0010">Activator</keyword>
<accession>A0A8C6Y611</accession>
<evidence type="ECO:0000256" key="6">
    <source>
        <dbReference type="ARBA" id="ARBA00023242"/>
    </source>
</evidence>
<dbReference type="CDD" id="cd01177">
    <property type="entry name" value="IPT_NFkappaB"/>
    <property type="match status" value="1"/>
</dbReference>
<dbReference type="GO" id="GO:0005634">
    <property type="term" value="C:nucleus"/>
    <property type="evidence" value="ECO:0007669"/>
    <property type="project" value="UniProtKB-SubCell"/>
</dbReference>
<reference evidence="8" key="2">
    <citation type="submission" date="2025-09" db="UniProtKB">
        <authorList>
            <consortium name="Ensembl"/>
        </authorList>
    </citation>
    <scope>IDENTIFICATION</scope>
</reference>
<dbReference type="GO" id="GO:0005829">
    <property type="term" value="C:cytosol"/>
    <property type="evidence" value="ECO:0007669"/>
    <property type="project" value="UniProtKB-ARBA"/>
</dbReference>
<dbReference type="InterPro" id="IPR011539">
    <property type="entry name" value="RHD_DNA_bind_dom"/>
</dbReference>
<dbReference type="InterPro" id="IPR014756">
    <property type="entry name" value="Ig_E-set"/>
</dbReference>
<dbReference type="OrthoDB" id="7881762at2759"/>
<dbReference type="GO" id="GO:0006954">
    <property type="term" value="P:inflammatory response"/>
    <property type="evidence" value="ECO:0007669"/>
    <property type="project" value="TreeGrafter"/>
</dbReference>
<dbReference type="InterPro" id="IPR030492">
    <property type="entry name" value="RHD_CS"/>
</dbReference>
<dbReference type="CDD" id="cd07886">
    <property type="entry name" value="RHD-n_RelB"/>
    <property type="match status" value="1"/>
</dbReference>
<organism evidence="8 9">
    <name type="scientific">Naja naja</name>
    <name type="common">Indian cobra</name>
    <dbReference type="NCBI Taxonomy" id="35670"/>
    <lineage>
        <taxon>Eukaryota</taxon>
        <taxon>Metazoa</taxon>
        <taxon>Chordata</taxon>
        <taxon>Craniata</taxon>
        <taxon>Vertebrata</taxon>
        <taxon>Euteleostomi</taxon>
        <taxon>Lepidosauria</taxon>
        <taxon>Squamata</taxon>
        <taxon>Bifurcata</taxon>
        <taxon>Unidentata</taxon>
        <taxon>Episquamata</taxon>
        <taxon>Toxicofera</taxon>
        <taxon>Serpentes</taxon>
        <taxon>Colubroidea</taxon>
        <taxon>Elapidae</taxon>
        <taxon>Elapinae</taxon>
        <taxon>Naja</taxon>
    </lineage>
</organism>
<dbReference type="GO" id="GO:0045087">
    <property type="term" value="P:innate immune response"/>
    <property type="evidence" value="ECO:0007669"/>
    <property type="project" value="TreeGrafter"/>
</dbReference>
<proteinExistence type="predicted"/>
<evidence type="ECO:0000313" key="8">
    <source>
        <dbReference type="Ensembl" id="ENSNNAP00000023094.1"/>
    </source>
</evidence>
<keyword evidence="6" id="KW-0539">Nucleus</keyword>
<dbReference type="Proteomes" id="UP000694559">
    <property type="component" value="Unplaced"/>
</dbReference>
<dbReference type="SUPFAM" id="SSF81296">
    <property type="entry name" value="E set domains"/>
    <property type="match status" value="1"/>
</dbReference>
<dbReference type="AlphaFoldDB" id="A0A8C6Y611"/>
<dbReference type="GO" id="GO:0000981">
    <property type="term" value="F:DNA-binding transcription factor activity, RNA polymerase II-specific"/>
    <property type="evidence" value="ECO:0007669"/>
    <property type="project" value="TreeGrafter"/>
</dbReference>
<evidence type="ECO:0000256" key="2">
    <source>
        <dbReference type="ARBA" id="ARBA00023015"/>
    </source>
</evidence>
<dbReference type="GO" id="GO:0034097">
    <property type="term" value="P:response to cytokine"/>
    <property type="evidence" value="ECO:0007669"/>
    <property type="project" value="TreeGrafter"/>
</dbReference>
<sequence length="590" mass="66074">MLPMTAIIDELIKEDGFGEDGAPKLIPRSTNFAPPEEMERAGRMSLLLEPYGVSDLPAPGSPQDSFPQQLSRTLNNLLPALGSPQDSFPQQLSRTLNNLSLQPQLVPRRLPPLPLPPSRDSDVPWPVPGPSRCSTVAPKPLDNATRDPPKLVIIEHPKQRGMRFRYQCEGRSAGSILGEGSSETNKTLPTIELQNFEGIPEVKVTACLVWKDWPYRIHPHSLVGKDCHSGLCEVTLKPRINARHSFNNLGIQCVKKKDIEESIEKKLQLGIDPFKAGSLKNHQEVDMNVVRICFQASYQDSMGKTCRLNPVLSEPIFDKKSTNTSELKIYRMNKEQGSCTGGEEFYLLCDKVQKEDISVIFRKDAWEGRADFSQADVHRQIAIVFKTPPYQHLDILEPVEVEVYLRRLTDSVSSEPFMFTYLPKDTDTYRVNKKRKQGMPDVLGELSGPDPHGIEAKRKKKKPDYMDHFNLTPSADFSLPSPDDRGFLASMERITLPDLFEEFGRFSGFSPYGGPSLSDVVLPSSMSYEERPEREFLLDAYSVHSGLTVPLALPGDSEPEAVATLVGSSMFPSQYKEDEEDLAMENIADV</sequence>
<dbReference type="PRINTS" id="PR00057">
    <property type="entry name" value="NFKBTNSCPFCT"/>
</dbReference>
<dbReference type="InterPro" id="IPR033926">
    <property type="entry name" value="IPT_NFkappaB"/>
</dbReference>
<dbReference type="PANTHER" id="PTHR24169:SF18">
    <property type="entry name" value="TRANSCRIPTION FACTOR RELB"/>
    <property type="match status" value="1"/>
</dbReference>
<dbReference type="SUPFAM" id="SSF49417">
    <property type="entry name" value="p53-like transcription factors"/>
    <property type="match status" value="1"/>
</dbReference>
<dbReference type="PROSITE" id="PS01204">
    <property type="entry name" value="REL_1"/>
    <property type="match status" value="1"/>
</dbReference>
<protein>
    <recommendedName>
        <fullName evidence="7">RHD domain-containing protein</fullName>
    </recommendedName>
</protein>
<dbReference type="Gene3D" id="2.60.40.10">
    <property type="entry name" value="Immunoglobulins"/>
    <property type="match status" value="1"/>
</dbReference>
<dbReference type="InterPro" id="IPR030496">
    <property type="entry name" value="RelB_RHD_N"/>
</dbReference>
<dbReference type="SMART" id="SM00429">
    <property type="entry name" value="IPT"/>
    <property type="match status" value="1"/>
</dbReference>
<dbReference type="PANTHER" id="PTHR24169">
    <property type="entry name" value="NUCLEAR FACTOR NF-KAPPA-B PROTEIN"/>
    <property type="match status" value="1"/>
</dbReference>
<feature type="domain" description="RHD" evidence="7">
    <location>
        <begin position="146"/>
        <end position="323"/>
    </location>
</feature>
<dbReference type="InterPro" id="IPR032400">
    <property type="entry name" value="RelB_transact"/>
</dbReference>
<keyword evidence="5" id="KW-0804">Transcription</keyword>
<evidence type="ECO:0000256" key="1">
    <source>
        <dbReference type="ARBA" id="ARBA00004123"/>
    </source>
</evidence>
<dbReference type="Pfam" id="PF00554">
    <property type="entry name" value="RHD_DNA_bind"/>
    <property type="match status" value="1"/>
</dbReference>
<dbReference type="InterPro" id="IPR002909">
    <property type="entry name" value="IPT_dom"/>
</dbReference>
<dbReference type="GO" id="GO:0000978">
    <property type="term" value="F:RNA polymerase II cis-regulatory region sequence-specific DNA binding"/>
    <property type="evidence" value="ECO:0007669"/>
    <property type="project" value="TreeGrafter"/>
</dbReference>
<dbReference type="FunFam" id="2.60.40.340:FF:000005">
    <property type="entry name" value="RELB proto-oncogene, NF-kB subunit"/>
    <property type="match status" value="1"/>
</dbReference>
<dbReference type="Pfam" id="PF16181">
    <property type="entry name" value="RelB_transactiv"/>
    <property type="match status" value="1"/>
</dbReference>
<dbReference type="FunFam" id="2.60.40.10:FF:000046">
    <property type="entry name" value="Nuclear factor NF-kappa-B p105 subunit"/>
    <property type="match status" value="1"/>
</dbReference>
<dbReference type="InterPro" id="IPR037059">
    <property type="entry name" value="RHD_DNA_bind_dom_sf"/>
</dbReference>
<dbReference type="GeneTree" id="ENSGT00940000160230"/>
<name>A0A8C6Y611_NAJNA</name>
<evidence type="ECO:0000256" key="5">
    <source>
        <dbReference type="ARBA" id="ARBA00023163"/>
    </source>
</evidence>
<dbReference type="GO" id="GO:0045944">
    <property type="term" value="P:positive regulation of transcription by RNA polymerase II"/>
    <property type="evidence" value="ECO:0007669"/>
    <property type="project" value="TreeGrafter"/>
</dbReference>
<dbReference type="GO" id="GO:0033554">
    <property type="term" value="P:cellular response to stress"/>
    <property type="evidence" value="ECO:0007669"/>
    <property type="project" value="TreeGrafter"/>
</dbReference>
<dbReference type="Gene3D" id="2.60.40.340">
    <property type="entry name" value="Rel homology domain (RHD), DNA-binding domain"/>
    <property type="match status" value="1"/>
</dbReference>
<evidence type="ECO:0000256" key="3">
    <source>
        <dbReference type="ARBA" id="ARBA00023108"/>
    </source>
</evidence>
<dbReference type="OMA" id="CTGGEEF"/>
<dbReference type="Pfam" id="PF16179">
    <property type="entry name" value="RHD_dimer"/>
    <property type="match status" value="1"/>
</dbReference>
<evidence type="ECO:0000259" key="7">
    <source>
        <dbReference type="PROSITE" id="PS50254"/>
    </source>
</evidence>
<keyword evidence="2" id="KW-0805">Transcription regulation</keyword>
<dbReference type="PROSITE" id="PS50254">
    <property type="entry name" value="REL_2"/>
    <property type="match status" value="1"/>
</dbReference>
<dbReference type="Ensembl" id="ENSNNAT00000024200.1">
    <property type="protein sequence ID" value="ENSNNAP00000023094.1"/>
    <property type="gene ID" value="ENSNNAG00000015229.1"/>
</dbReference>
<reference evidence="8" key="1">
    <citation type="submission" date="2025-08" db="UniProtKB">
        <authorList>
            <consortium name="Ensembl"/>
        </authorList>
    </citation>
    <scope>IDENTIFICATION</scope>
</reference>
<dbReference type="InterPro" id="IPR013783">
    <property type="entry name" value="Ig-like_fold"/>
</dbReference>
<evidence type="ECO:0000256" key="4">
    <source>
        <dbReference type="ARBA" id="ARBA00023159"/>
    </source>
</evidence>
<dbReference type="GO" id="GO:0007249">
    <property type="term" value="P:canonical NF-kappaB signal transduction"/>
    <property type="evidence" value="ECO:0007669"/>
    <property type="project" value="TreeGrafter"/>
</dbReference>
<evidence type="ECO:0000313" key="9">
    <source>
        <dbReference type="Proteomes" id="UP000694559"/>
    </source>
</evidence>